<name>A0A150H4W6_GONPE</name>
<proteinExistence type="predicted"/>
<protein>
    <submittedName>
        <fullName evidence="1">PGM6 protein</fullName>
    </submittedName>
</protein>
<dbReference type="OrthoDB" id="496981at2759"/>
<comment type="caution">
    <text evidence="1">The sequence shown here is derived from an EMBL/GenBank/DDBJ whole genome shotgun (WGS) entry which is preliminary data.</text>
</comment>
<dbReference type="Gene3D" id="3.40.50.1240">
    <property type="entry name" value="Phosphoglycerate mutase-like"/>
    <property type="match status" value="1"/>
</dbReference>
<gene>
    <name evidence="1" type="ORF">GPECTOR_5000g1311</name>
</gene>
<accession>A0A150H4W6</accession>
<dbReference type="AlphaFoldDB" id="A0A150H4W6"/>
<evidence type="ECO:0000313" key="2">
    <source>
        <dbReference type="Proteomes" id="UP000075714"/>
    </source>
</evidence>
<organism evidence="1 2">
    <name type="scientific">Gonium pectorale</name>
    <name type="common">Green alga</name>
    <dbReference type="NCBI Taxonomy" id="33097"/>
    <lineage>
        <taxon>Eukaryota</taxon>
        <taxon>Viridiplantae</taxon>
        <taxon>Chlorophyta</taxon>
        <taxon>core chlorophytes</taxon>
        <taxon>Chlorophyceae</taxon>
        <taxon>CS clade</taxon>
        <taxon>Chlamydomonadales</taxon>
        <taxon>Volvocaceae</taxon>
        <taxon>Gonium</taxon>
    </lineage>
</organism>
<evidence type="ECO:0000313" key="1">
    <source>
        <dbReference type="EMBL" id="KXZ57084.1"/>
    </source>
</evidence>
<keyword evidence="2" id="KW-1185">Reference proteome</keyword>
<dbReference type="Proteomes" id="UP000075714">
    <property type="component" value="Unassembled WGS sequence"/>
</dbReference>
<dbReference type="InterPro" id="IPR029033">
    <property type="entry name" value="His_PPase_superfam"/>
</dbReference>
<reference evidence="2" key="1">
    <citation type="journal article" date="2016" name="Nat. Commun.">
        <title>The Gonium pectorale genome demonstrates co-option of cell cycle regulation during the evolution of multicellularity.</title>
        <authorList>
            <person name="Hanschen E.R."/>
            <person name="Marriage T.N."/>
            <person name="Ferris P.J."/>
            <person name="Hamaji T."/>
            <person name="Toyoda A."/>
            <person name="Fujiyama A."/>
            <person name="Neme R."/>
            <person name="Noguchi H."/>
            <person name="Minakuchi Y."/>
            <person name="Suzuki M."/>
            <person name="Kawai-Toyooka H."/>
            <person name="Smith D.R."/>
            <person name="Sparks H."/>
            <person name="Anderson J."/>
            <person name="Bakaric R."/>
            <person name="Luria V."/>
            <person name="Karger A."/>
            <person name="Kirschner M.W."/>
            <person name="Durand P.M."/>
            <person name="Michod R.E."/>
            <person name="Nozaki H."/>
            <person name="Olson B.J."/>
        </authorList>
    </citation>
    <scope>NUCLEOTIDE SEQUENCE [LARGE SCALE GENOMIC DNA]</scope>
    <source>
        <strain evidence="2">NIES-2863</strain>
    </source>
</reference>
<dbReference type="SUPFAM" id="SSF53254">
    <property type="entry name" value="Phosphoglycerate mutase-like"/>
    <property type="match status" value="1"/>
</dbReference>
<dbReference type="EMBL" id="LSYV01000001">
    <property type="protein sequence ID" value="KXZ57084.1"/>
    <property type="molecule type" value="Genomic_DNA"/>
</dbReference>
<sequence length="167" mass="18399">MLPDPERLSVGMQGLQVGQNQPPVASTSATASSTAPSLCGSSLLGKPLNVVVSSSLAEFLLTTGDIGRPRSVLIDAYPQLSEPLKRGLEKERWWYENAQKGPNDAITKVLTCREPDKVSKARVDRFRHFLLSEPHRPIVVVGHANFFKTLTHDSCYMKNCQIVTWAP</sequence>